<reference evidence="2 3" key="1">
    <citation type="submission" date="2018-02" db="EMBL/GenBank/DDBJ databases">
        <title>FDA/CDC Antimicrobial Resistant Isolate Bank Genome Sequencing.</title>
        <authorList>
            <person name="Benahmed F.H."/>
            <person name="Lutgring J.D."/>
            <person name="Yoo B."/>
            <person name="Machado M."/>
            <person name="Brown A."/>
            <person name="McAllister G."/>
            <person name="Perry A."/>
            <person name="Halpin A.L."/>
            <person name="Vavikolanu K."/>
            <person name="Ott S."/>
            <person name="Zhao X."/>
            <person name="Tallon L.J."/>
            <person name="Sadzewicz L."/>
            <person name="Aluvathingal J."/>
            <person name="Nadendla S."/>
            <person name="Voskania-kordi A."/>
            <person name="Simonyan V."/>
            <person name="Patel J."/>
            <person name="Shawar R.M."/>
        </authorList>
    </citation>
    <scope>NUCLEOTIDE SEQUENCE [LARGE SCALE GENOMIC DNA]</scope>
    <source>
        <strain evidence="2 3">AR_0356</strain>
    </source>
</reference>
<protein>
    <recommendedName>
        <fullName evidence="1">5-oxoprolinase subunit A</fullName>
        <shortName evidence="1">5-OPase subunit A</shortName>
        <ecNumber evidence="1">3.5.2.9</ecNumber>
    </recommendedName>
    <alternativeName>
        <fullName evidence="1">5-oxoprolinase (ATP-hydrolyzing) subunit A</fullName>
    </alternativeName>
</protein>
<dbReference type="AlphaFoldDB" id="A0A2R3J020"/>
<comment type="function">
    <text evidence="1">Catalyzes the cleavage of 5-oxoproline to form L-glutamate coupled to the hydrolysis of ATP to ADP and inorganic phosphate.</text>
</comment>
<comment type="similarity">
    <text evidence="1">Belongs to the LamB/PxpA family.</text>
</comment>
<comment type="subunit">
    <text evidence="1">Forms a complex composed of PxpA, PxpB and PxpC.</text>
</comment>
<comment type="catalytic activity">
    <reaction evidence="1">
        <text>5-oxo-L-proline + ATP + 2 H2O = L-glutamate + ADP + phosphate + H(+)</text>
        <dbReference type="Rhea" id="RHEA:10348"/>
        <dbReference type="ChEBI" id="CHEBI:15377"/>
        <dbReference type="ChEBI" id="CHEBI:15378"/>
        <dbReference type="ChEBI" id="CHEBI:29985"/>
        <dbReference type="ChEBI" id="CHEBI:30616"/>
        <dbReference type="ChEBI" id="CHEBI:43474"/>
        <dbReference type="ChEBI" id="CHEBI:58402"/>
        <dbReference type="ChEBI" id="CHEBI:456216"/>
        <dbReference type="EC" id="3.5.2.9"/>
    </reaction>
</comment>
<dbReference type="PANTHER" id="PTHR30292:SF0">
    <property type="entry name" value="5-OXOPROLINASE SUBUNIT A"/>
    <property type="match status" value="1"/>
</dbReference>
<gene>
    <name evidence="1" type="primary">pxpA</name>
    <name evidence="2" type="ORF">CSB93_6457</name>
</gene>
<dbReference type="GeneID" id="77223012"/>
<dbReference type="Pfam" id="PF03746">
    <property type="entry name" value="LamB_YcsF"/>
    <property type="match status" value="1"/>
</dbReference>
<organism evidence="2 3">
    <name type="scientific">Pseudomonas paraeruginosa</name>
    <dbReference type="NCBI Taxonomy" id="2994495"/>
    <lineage>
        <taxon>Bacteria</taxon>
        <taxon>Pseudomonadati</taxon>
        <taxon>Pseudomonadota</taxon>
        <taxon>Gammaproteobacteria</taxon>
        <taxon>Pseudomonadales</taxon>
        <taxon>Pseudomonadaceae</taxon>
        <taxon>Pseudomonas</taxon>
    </lineage>
</organism>
<accession>A0A2R3J020</accession>
<dbReference type="GO" id="GO:0005524">
    <property type="term" value="F:ATP binding"/>
    <property type="evidence" value="ECO:0007669"/>
    <property type="project" value="UniProtKB-UniRule"/>
</dbReference>
<evidence type="ECO:0000313" key="2">
    <source>
        <dbReference type="EMBL" id="AVK07518.1"/>
    </source>
</evidence>
<dbReference type="HAMAP" id="MF_00691">
    <property type="entry name" value="PxpA"/>
    <property type="match status" value="1"/>
</dbReference>
<dbReference type="InterPro" id="IPR005501">
    <property type="entry name" value="LamB/YcsF/PxpA-like"/>
</dbReference>
<dbReference type="SUPFAM" id="SSF88713">
    <property type="entry name" value="Glycoside hydrolase/deacetylase"/>
    <property type="match status" value="1"/>
</dbReference>
<dbReference type="EC" id="3.5.2.9" evidence="1"/>
<keyword evidence="3" id="KW-1185">Reference proteome</keyword>
<dbReference type="Proteomes" id="UP000238390">
    <property type="component" value="Chromosome"/>
</dbReference>
<keyword evidence="1" id="KW-0547">Nucleotide-binding</keyword>
<evidence type="ECO:0000313" key="3">
    <source>
        <dbReference type="Proteomes" id="UP000238390"/>
    </source>
</evidence>
<dbReference type="InterPro" id="IPR011330">
    <property type="entry name" value="Glyco_hydro/deAcase_b/a-brl"/>
</dbReference>
<dbReference type="GO" id="GO:0005975">
    <property type="term" value="P:carbohydrate metabolic process"/>
    <property type="evidence" value="ECO:0007669"/>
    <property type="project" value="InterPro"/>
</dbReference>
<dbReference type="GO" id="GO:0017168">
    <property type="term" value="F:5-oxoprolinase (ATP-hydrolyzing) activity"/>
    <property type="evidence" value="ECO:0007669"/>
    <property type="project" value="UniProtKB-UniRule"/>
</dbReference>
<name>A0A2R3J020_9PSED</name>
<sequence>MNDSGRHILLNCDMGESFGAWRMGDDTHSMPLVDQANLACGFHAGDPLTMQRSVALAVRHGVSIGAHPAYPDLSGFGRRSLACSAEEVHAMVLYQIGALDAFCRSLGTQVAYVKPHGALYNDLVADDELLRAVLDACAAYRKGLPLMVLALADNARELQLADEADVPLLFEAFADRAYLPDGRLAPRRLGGAVHRDPQRIIGQALAIARGEAFADYDGNPLRLTADSLCVHGDNPESLAVLRRLRAALGSL</sequence>
<dbReference type="Gene3D" id="3.20.20.370">
    <property type="entry name" value="Glycoside hydrolase/deacetylase"/>
    <property type="match status" value="1"/>
</dbReference>
<keyword evidence="1" id="KW-0378">Hydrolase</keyword>
<evidence type="ECO:0000256" key="1">
    <source>
        <dbReference type="HAMAP-Rule" id="MF_00691"/>
    </source>
</evidence>
<proteinExistence type="inferred from homology"/>
<dbReference type="RefSeq" id="WP_012077261.1">
    <property type="nucleotide sequence ID" value="NZ_CP020560.1"/>
</dbReference>
<keyword evidence="1" id="KW-0067">ATP-binding</keyword>
<dbReference type="PANTHER" id="PTHR30292">
    <property type="entry name" value="UNCHARACTERIZED PROTEIN YBGL-RELATED"/>
    <property type="match status" value="1"/>
</dbReference>
<dbReference type="EMBL" id="CP027169">
    <property type="protein sequence ID" value="AVK07518.1"/>
    <property type="molecule type" value="Genomic_DNA"/>
</dbReference>
<dbReference type="CDD" id="cd10787">
    <property type="entry name" value="LamB_YcsF_like"/>
    <property type="match status" value="1"/>
</dbReference>
<dbReference type="NCBIfam" id="NF003814">
    <property type="entry name" value="PRK05406.1-3"/>
    <property type="match status" value="1"/>
</dbReference>
<dbReference type="NCBIfam" id="NF003816">
    <property type="entry name" value="PRK05406.1-5"/>
    <property type="match status" value="1"/>
</dbReference>